<feature type="transmembrane region" description="Helical" evidence="5">
    <location>
        <begin position="333"/>
        <end position="352"/>
    </location>
</feature>
<feature type="transmembrane region" description="Helical" evidence="5">
    <location>
        <begin position="59"/>
        <end position="77"/>
    </location>
</feature>
<evidence type="ECO:0000256" key="4">
    <source>
        <dbReference type="ARBA" id="ARBA00023136"/>
    </source>
</evidence>
<feature type="transmembrane region" description="Helical" evidence="5">
    <location>
        <begin position="171"/>
        <end position="191"/>
    </location>
</feature>
<keyword evidence="3 5" id="KW-1133">Transmembrane helix</keyword>
<keyword evidence="8" id="KW-1185">Reference proteome</keyword>
<evidence type="ECO:0000259" key="6">
    <source>
        <dbReference type="Pfam" id="PF04932"/>
    </source>
</evidence>
<dbReference type="EMBL" id="VORT01000015">
    <property type="protein sequence ID" value="TXD71642.1"/>
    <property type="molecule type" value="Genomic_DNA"/>
</dbReference>
<feature type="transmembrane region" description="Helical" evidence="5">
    <location>
        <begin position="358"/>
        <end position="388"/>
    </location>
</feature>
<sequence>MTLPKKKITVYLYTFLFVAMSGNALFSLSGDSSKYIFIAFVLLLVAKHHTYFNINKGIIYYRFFAFYALIFLFQKLVLGYVSFPSTIAFMARITLGYIIIRYVGHNFKYAFFQIIFIVSLVSLFGFAWNSLGQNIPPLYYTPPTDPYFDNSGRNIILYHQNGPGHRNSGMFWEPGAFACYICLAFLFYIGNIRTLLKHHKWKVIIILIALITTYSTTGYIVLFIIGIATIYIEYKKKYGAFVLPILITFGLIAYITYENTDFMKEKMNDQVAAASKRDEGEFAPDRMSALLFDLHYIGKHPLVGNGYDVSTRFADHPALQKEVLGHGNGFSDFLASMGILSFLFYLFYIVRYNKNHPAIFVICIIFLLQGEPLLNYPLFLCLPFVFIYDENNRRTDNLPQ</sequence>
<dbReference type="Pfam" id="PF04932">
    <property type="entry name" value="Wzy_C"/>
    <property type="match status" value="1"/>
</dbReference>
<feature type="domain" description="O-antigen ligase-related" evidence="6">
    <location>
        <begin position="203"/>
        <end position="346"/>
    </location>
</feature>
<keyword evidence="2 5" id="KW-0812">Transmembrane</keyword>
<evidence type="ECO:0000256" key="5">
    <source>
        <dbReference type="SAM" id="Phobius"/>
    </source>
</evidence>
<dbReference type="GO" id="GO:0016020">
    <property type="term" value="C:membrane"/>
    <property type="evidence" value="ECO:0007669"/>
    <property type="project" value="UniProtKB-SubCell"/>
</dbReference>
<evidence type="ECO:0000256" key="3">
    <source>
        <dbReference type="ARBA" id="ARBA00022989"/>
    </source>
</evidence>
<dbReference type="AlphaFoldDB" id="A0A5C6YW82"/>
<proteinExistence type="predicted"/>
<dbReference type="Proteomes" id="UP000321497">
    <property type="component" value="Unassembled WGS sequence"/>
</dbReference>
<reference evidence="7 8" key="1">
    <citation type="submission" date="2019-08" db="EMBL/GenBank/DDBJ databases">
        <title>Genome of Aequorivita antarctica SW49 (type strain).</title>
        <authorList>
            <person name="Bowman J.P."/>
        </authorList>
    </citation>
    <scope>NUCLEOTIDE SEQUENCE [LARGE SCALE GENOMIC DNA]</scope>
    <source>
        <strain evidence="7 8">SW49</strain>
    </source>
</reference>
<evidence type="ECO:0000313" key="7">
    <source>
        <dbReference type="EMBL" id="TXD71642.1"/>
    </source>
</evidence>
<dbReference type="RefSeq" id="WP_111845490.1">
    <property type="nucleotide sequence ID" value="NZ_UEGI01000019.1"/>
</dbReference>
<evidence type="ECO:0000256" key="1">
    <source>
        <dbReference type="ARBA" id="ARBA00004141"/>
    </source>
</evidence>
<feature type="transmembrane region" description="Helical" evidence="5">
    <location>
        <begin position="110"/>
        <end position="128"/>
    </location>
</feature>
<feature type="transmembrane region" description="Helical" evidence="5">
    <location>
        <begin position="12"/>
        <end position="29"/>
    </location>
</feature>
<feature type="transmembrane region" description="Helical" evidence="5">
    <location>
        <begin position="83"/>
        <end position="103"/>
    </location>
</feature>
<keyword evidence="4 5" id="KW-0472">Membrane</keyword>
<dbReference type="InterPro" id="IPR007016">
    <property type="entry name" value="O-antigen_ligase-rel_domated"/>
</dbReference>
<name>A0A5C6YW82_9FLAO</name>
<comment type="subcellular location">
    <subcellularLocation>
        <location evidence="1">Membrane</location>
        <topology evidence="1">Multi-pass membrane protein</topology>
    </subcellularLocation>
</comment>
<protein>
    <recommendedName>
        <fullName evidence="6">O-antigen ligase-related domain-containing protein</fullName>
    </recommendedName>
</protein>
<organism evidence="7 8">
    <name type="scientific">Aequorivita antarctica</name>
    <dbReference type="NCBI Taxonomy" id="153266"/>
    <lineage>
        <taxon>Bacteria</taxon>
        <taxon>Pseudomonadati</taxon>
        <taxon>Bacteroidota</taxon>
        <taxon>Flavobacteriia</taxon>
        <taxon>Flavobacteriales</taxon>
        <taxon>Flavobacteriaceae</taxon>
        <taxon>Aequorivita</taxon>
    </lineage>
</organism>
<accession>A0A5C6YW82</accession>
<feature type="transmembrane region" description="Helical" evidence="5">
    <location>
        <begin position="203"/>
        <end position="232"/>
    </location>
</feature>
<dbReference type="OrthoDB" id="834927at2"/>
<comment type="caution">
    <text evidence="7">The sequence shown here is derived from an EMBL/GenBank/DDBJ whole genome shotgun (WGS) entry which is preliminary data.</text>
</comment>
<feature type="transmembrane region" description="Helical" evidence="5">
    <location>
        <begin position="238"/>
        <end position="257"/>
    </location>
</feature>
<gene>
    <name evidence="7" type="ORF">ESU54_16040</name>
</gene>
<evidence type="ECO:0000256" key="2">
    <source>
        <dbReference type="ARBA" id="ARBA00022692"/>
    </source>
</evidence>
<evidence type="ECO:0000313" key="8">
    <source>
        <dbReference type="Proteomes" id="UP000321497"/>
    </source>
</evidence>